<name>A0A9N9E2M8_9GLOM</name>
<accession>A0A9N9E2M8</accession>
<proteinExistence type="predicted"/>
<gene>
    <name evidence="1" type="ORF">ALEPTO_LOCUS10224</name>
</gene>
<dbReference type="Proteomes" id="UP000789508">
    <property type="component" value="Unassembled WGS sequence"/>
</dbReference>
<reference evidence="1" key="1">
    <citation type="submission" date="2021-06" db="EMBL/GenBank/DDBJ databases">
        <authorList>
            <person name="Kallberg Y."/>
            <person name="Tangrot J."/>
            <person name="Rosling A."/>
        </authorList>
    </citation>
    <scope>NUCLEOTIDE SEQUENCE</scope>
    <source>
        <strain evidence="1">FL130A</strain>
    </source>
</reference>
<protein>
    <submittedName>
        <fullName evidence="1">14686_t:CDS:1</fullName>
    </submittedName>
</protein>
<sequence length="139" mass="15970">MTEEGFYSFDADGYFPTVPHETAHADPSSKARDFHYKLVGLGYREKVKDRFKELRKIKGQSKLPQEGILGYQRVRGAIARTAFSEIVFEEAIPIDQEFLPREQHDFRDLVKSLKGRKGKDGERIPTKITFLANAYSWSA</sequence>
<keyword evidence="2" id="KW-1185">Reference proteome</keyword>
<dbReference type="EMBL" id="CAJVPS010010389">
    <property type="protein sequence ID" value="CAG8657649.1"/>
    <property type="molecule type" value="Genomic_DNA"/>
</dbReference>
<organism evidence="1 2">
    <name type="scientific">Ambispora leptoticha</name>
    <dbReference type="NCBI Taxonomy" id="144679"/>
    <lineage>
        <taxon>Eukaryota</taxon>
        <taxon>Fungi</taxon>
        <taxon>Fungi incertae sedis</taxon>
        <taxon>Mucoromycota</taxon>
        <taxon>Glomeromycotina</taxon>
        <taxon>Glomeromycetes</taxon>
        <taxon>Archaeosporales</taxon>
        <taxon>Ambisporaceae</taxon>
        <taxon>Ambispora</taxon>
    </lineage>
</organism>
<evidence type="ECO:0000313" key="1">
    <source>
        <dbReference type="EMBL" id="CAG8657649.1"/>
    </source>
</evidence>
<evidence type="ECO:0000313" key="2">
    <source>
        <dbReference type="Proteomes" id="UP000789508"/>
    </source>
</evidence>
<comment type="caution">
    <text evidence="1">The sequence shown here is derived from an EMBL/GenBank/DDBJ whole genome shotgun (WGS) entry which is preliminary data.</text>
</comment>
<dbReference type="AlphaFoldDB" id="A0A9N9E2M8"/>
<dbReference type="OrthoDB" id="2340330at2759"/>